<accession>A0A1Y1ME64</accession>
<proteinExistence type="predicted"/>
<dbReference type="Proteomes" id="UP000327044">
    <property type="component" value="Unassembled WGS sequence"/>
</dbReference>
<organism evidence="1">
    <name type="scientific">Photinus pyralis</name>
    <name type="common">Common eastern firefly</name>
    <name type="synonym">Lampyris pyralis</name>
    <dbReference type="NCBI Taxonomy" id="7054"/>
    <lineage>
        <taxon>Eukaryota</taxon>
        <taxon>Metazoa</taxon>
        <taxon>Ecdysozoa</taxon>
        <taxon>Arthropoda</taxon>
        <taxon>Hexapoda</taxon>
        <taxon>Insecta</taxon>
        <taxon>Pterygota</taxon>
        <taxon>Neoptera</taxon>
        <taxon>Endopterygota</taxon>
        <taxon>Coleoptera</taxon>
        <taxon>Polyphaga</taxon>
        <taxon>Elateriformia</taxon>
        <taxon>Elateroidea</taxon>
        <taxon>Lampyridae</taxon>
        <taxon>Lampyrinae</taxon>
        <taxon>Photinus</taxon>
    </lineage>
</organism>
<evidence type="ECO:0000313" key="3">
    <source>
        <dbReference type="Proteomes" id="UP000327044"/>
    </source>
</evidence>
<dbReference type="InParanoid" id="A0A1Y1ME64"/>
<reference evidence="1" key="1">
    <citation type="journal article" date="2016" name="Sci. Rep.">
        <title>Molecular characterization of firefly nuptial gifts: a multi-omics approach sheds light on postcopulatory sexual selection.</title>
        <authorList>
            <person name="Al-Wathiqui N."/>
            <person name="Fallon T.R."/>
            <person name="South A."/>
            <person name="Weng J.K."/>
            <person name="Lewis S.M."/>
        </authorList>
    </citation>
    <scope>NUCLEOTIDE SEQUENCE</scope>
</reference>
<evidence type="ECO:0000313" key="1">
    <source>
        <dbReference type="EMBL" id="JAV81617.1"/>
    </source>
</evidence>
<dbReference type="AlphaFoldDB" id="A0A1Y1ME64"/>
<evidence type="ECO:0000313" key="2">
    <source>
        <dbReference type="EMBL" id="KAB0793727.1"/>
    </source>
</evidence>
<protein>
    <submittedName>
        <fullName evidence="1">Uncharacterized protein</fullName>
    </submittedName>
</protein>
<keyword evidence="3" id="KW-1185">Reference proteome</keyword>
<reference evidence="2 3" key="2">
    <citation type="journal article" date="2018" name="Elife">
        <title>Firefly genomes illuminate parallel origins of bioluminescence in beetles.</title>
        <authorList>
            <person name="Fallon T.R."/>
            <person name="Lower S.E."/>
            <person name="Chang C.H."/>
            <person name="Bessho-Uehara M."/>
            <person name="Martin G.J."/>
            <person name="Bewick A.J."/>
            <person name="Behringer M."/>
            <person name="Debat H.J."/>
            <person name="Wong I."/>
            <person name="Day J.C."/>
            <person name="Suvorov A."/>
            <person name="Silva C.J."/>
            <person name="Stanger-Hall K.F."/>
            <person name="Hall D.W."/>
            <person name="Schmitz R.J."/>
            <person name="Nelson D.R."/>
            <person name="Lewis S.M."/>
            <person name="Shigenobu S."/>
            <person name="Bybee S.M."/>
            <person name="Larracuente A.M."/>
            <person name="Oba Y."/>
            <person name="Weng J.K."/>
        </authorList>
    </citation>
    <scope>NUCLEOTIDE SEQUENCE [LARGE SCALE GENOMIC DNA]</scope>
    <source>
        <strain evidence="2">1611_PpyrPB1</strain>
        <tissue evidence="2">Whole body</tissue>
    </source>
</reference>
<dbReference type="EMBL" id="VVIM01000009">
    <property type="protein sequence ID" value="KAB0793727.1"/>
    <property type="molecule type" value="Genomic_DNA"/>
</dbReference>
<gene>
    <name evidence="2" type="ORF">PPYR_13347</name>
</gene>
<sequence>MMTQNRKRGRNLNEDEVEFMPLSKRINNLHINGNIFFESHNAILPHSNLAVSDWGQGPPCYNGEVSYSSIQTPTESLQNVNFDTSEYNPVLSAAENPHYFYKNKLLFEMHIERMQRNSH</sequence>
<name>A0A1Y1ME64_PHOPY</name>
<dbReference type="EMBL" id="GEZM01038525">
    <property type="protein sequence ID" value="JAV81617.1"/>
    <property type="molecule type" value="Transcribed_RNA"/>
</dbReference>
<reference evidence="2" key="3">
    <citation type="submission" date="2019-08" db="EMBL/GenBank/DDBJ databases">
        <authorList>
            <consortium name="Photinus pyralis genome working group"/>
            <person name="Fallon T.R."/>
            <person name="Sander Lower S.E."/>
            <person name="Weng J.-K."/>
        </authorList>
    </citation>
    <scope>NUCLEOTIDE SEQUENCE</scope>
    <source>
        <strain evidence="2">1611_PpyrPB1</strain>
        <tissue evidence="2">Whole body</tissue>
    </source>
</reference>